<dbReference type="EMBL" id="PRLB01000016">
    <property type="protein sequence ID" value="RAW51808.1"/>
    <property type="molecule type" value="Genomic_DNA"/>
</dbReference>
<dbReference type="InterPro" id="IPR001387">
    <property type="entry name" value="Cro/C1-type_HTH"/>
</dbReference>
<dbReference type="GO" id="GO:0003677">
    <property type="term" value="F:DNA binding"/>
    <property type="evidence" value="ECO:0007669"/>
    <property type="project" value="InterPro"/>
</dbReference>
<evidence type="ECO:0000313" key="2">
    <source>
        <dbReference type="Proteomes" id="UP000251144"/>
    </source>
</evidence>
<dbReference type="InterPro" id="IPR010982">
    <property type="entry name" value="Lambda_DNA-bd_dom_sf"/>
</dbReference>
<dbReference type="CDD" id="cd00093">
    <property type="entry name" value="HTH_XRE"/>
    <property type="match status" value="1"/>
</dbReference>
<sequence length="65" mass="7161">MKKVPLPEWCVSVKKAMVERDDMSVTELAKEIGYSRAHVSQVINGTMVPSANIKSAIESCLNLRA</sequence>
<gene>
    <name evidence="1" type="ORF">C4N26_13100</name>
</gene>
<protein>
    <submittedName>
        <fullName evidence="1">XRE family transcriptional regulator</fullName>
    </submittedName>
</protein>
<dbReference type="Gene3D" id="1.10.260.40">
    <property type="entry name" value="lambda repressor-like DNA-binding domains"/>
    <property type="match status" value="1"/>
</dbReference>
<dbReference type="PROSITE" id="PS50943">
    <property type="entry name" value="HTH_CROC1"/>
    <property type="match status" value="1"/>
</dbReference>
<dbReference type="Pfam" id="PF01381">
    <property type="entry name" value="HTH_3"/>
    <property type="match status" value="1"/>
</dbReference>
<reference evidence="1 2" key="1">
    <citation type="submission" date="2018-02" db="EMBL/GenBank/DDBJ databases">
        <title>Complete genome sequencing of Faecalibacterium prausnitzii strains isolated from the human gut.</title>
        <authorList>
            <person name="Fitzgerald B.C."/>
            <person name="Shkoporov A.N."/>
            <person name="Ross P.R."/>
            <person name="Hill C."/>
        </authorList>
    </citation>
    <scope>NUCLEOTIDE SEQUENCE [LARGE SCALE GENOMIC DNA]</scope>
    <source>
        <strain evidence="1 2">APC942/32-1</strain>
    </source>
</reference>
<comment type="caution">
    <text evidence="1">The sequence shown here is derived from an EMBL/GenBank/DDBJ whole genome shotgun (WGS) entry which is preliminary data.</text>
</comment>
<organism evidence="1 2">
    <name type="scientific">Faecalibacterium prausnitzii</name>
    <dbReference type="NCBI Taxonomy" id="853"/>
    <lineage>
        <taxon>Bacteria</taxon>
        <taxon>Bacillati</taxon>
        <taxon>Bacillota</taxon>
        <taxon>Clostridia</taxon>
        <taxon>Eubacteriales</taxon>
        <taxon>Oscillospiraceae</taxon>
        <taxon>Faecalibacterium</taxon>
    </lineage>
</organism>
<evidence type="ECO:0000313" key="1">
    <source>
        <dbReference type="EMBL" id="RAW51808.1"/>
    </source>
</evidence>
<dbReference type="AlphaFoldDB" id="A0A173X0W7"/>
<dbReference type="Proteomes" id="UP000251144">
    <property type="component" value="Unassembled WGS sequence"/>
</dbReference>
<name>A0A173X0W7_9FIRM</name>
<dbReference type="SUPFAM" id="SSF47413">
    <property type="entry name" value="lambda repressor-like DNA-binding domains"/>
    <property type="match status" value="1"/>
</dbReference>
<accession>A0A173X0W7</accession>
<proteinExistence type="predicted"/>
<dbReference type="RefSeq" id="WP_055188426.1">
    <property type="nucleotide sequence ID" value="NZ_WQOK01000001.1"/>
</dbReference>